<dbReference type="AlphaFoldDB" id="A0A1I0W232"/>
<evidence type="ECO:0000259" key="1">
    <source>
        <dbReference type="Pfam" id="PF04230"/>
    </source>
</evidence>
<dbReference type="EMBL" id="FOJY01000003">
    <property type="protein sequence ID" value="SFA82377.1"/>
    <property type="molecule type" value="Genomic_DNA"/>
</dbReference>
<gene>
    <name evidence="2" type="ORF">SAMN05216249_10316</name>
</gene>
<name>A0A1I0W232_9FIRM</name>
<dbReference type="OrthoDB" id="430408at2"/>
<dbReference type="InterPro" id="IPR007345">
    <property type="entry name" value="Polysacch_pyruvyl_Trfase"/>
</dbReference>
<protein>
    <submittedName>
        <fullName evidence="2">Polysaccharide pyruvyl transferase</fullName>
    </submittedName>
</protein>
<organism evidence="2 3">
    <name type="scientific">Acetitomaculum ruminis DSM 5522</name>
    <dbReference type="NCBI Taxonomy" id="1120918"/>
    <lineage>
        <taxon>Bacteria</taxon>
        <taxon>Bacillati</taxon>
        <taxon>Bacillota</taxon>
        <taxon>Clostridia</taxon>
        <taxon>Lachnospirales</taxon>
        <taxon>Lachnospiraceae</taxon>
        <taxon>Acetitomaculum</taxon>
    </lineage>
</organism>
<accession>A0A1I0W232</accession>
<keyword evidence="3" id="KW-1185">Reference proteome</keyword>
<dbReference type="GO" id="GO:0016740">
    <property type="term" value="F:transferase activity"/>
    <property type="evidence" value="ECO:0007669"/>
    <property type="project" value="UniProtKB-KW"/>
</dbReference>
<reference evidence="2 3" key="1">
    <citation type="submission" date="2016-10" db="EMBL/GenBank/DDBJ databases">
        <authorList>
            <person name="de Groot N.N."/>
        </authorList>
    </citation>
    <scope>NUCLEOTIDE SEQUENCE [LARGE SCALE GENOMIC DNA]</scope>
    <source>
        <strain evidence="2 3">DSM 5522</strain>
    </source>
</reference>
<evidence type="ECO:0000313" key="3">
    <source>
        <dbReference type="Proteomes" id="UP000198838"/>
    </source>
</evidence>
<dbReference type="Proteomes" id="UP000198838">
    <property type="component" value="Unassembled WGS sequence"/>
</dbReference>
<dbReference type="RefSeq" id="WP_092870401.1">
    <property type="nucleotide sequence ID" value="NZ_FOJY01000003.1"/>
</dbReference>
<dbReference type="STRING" id="1120918.SAMN05216249_10316"/>
<dbReference type="Pfam" id="PF04230">
    <property type="entry name" value="PS_pyruv_trans"/>
    <property type="match status" value="1"/>
</dbReference>
<evidence type="ECO:0000313" key="2">
    <source>
        <dbReference type="EMBL" id="SFA82377.1"/>
    </source>
</evidence>
<keyword evidence="2" id="KW-0808">Transferase</keyword>
<feature type="domain" description="Polysaccharide pyruvyl transferase" evidence="1">
    <location>
        <begin position="13"/>
        <end position="314"/>
    </location>
</feature>
<sequence length="692" mass="80649">MKIGIITFNSAHNYGAVFQVWALQEKLKSQGHEVEIINYRFSAIDNVYRLFKPENKYKNEFLNKLHNKNLFRQACKADKHKAKRFKAFEKFINDVLPTTKPYYTYNELLNADFDYDIMIAGSDQIWNGDITKGLKASYFLNFGRKETKRISYAASIGKVAFDEEEKEIARQYLKELDYISVREEKAKKAVTELTDKPVDLVLDPTLLLDRDSYDKIKTDVKYPGEYIFVHNVHLVRIDERLNEVVEKMIQLTGLPVVNNRVDYDFSKECGKLKVNDVGEFIGTIAGAKYVITNSFHATVFSVIYERNFITVPHHTNPDRMRHLLSMFGLVNHLIDSVKRVPENLDKLKIDYGKVEKLKKKSRLVSEEFLKKSLEGEKTVKEIKDTSYKEEKKFTDALWTGSLYLKDNKDYKTYSGGGFEKALAKYVFENNGVVFSTTYDKEMMPVYAMADKMEDTEDFFKTKYTKADDKSLEEILPMIKNQLESGAKVLFLSIDSHIRSLYKYLEKDYDNLYTVDEFRPLLAERDVYYKYLRSLEKTLRSKIKSIDWDNKTMGVDDLYMVAELEDKETYASAKGRNVLLRALNKKFILDKELYDSLYNMHDTSKADFTVDLRYNDEDVNKYGEDFLFVNSNKGKELFGKISDSFELNQKEPKENFIGRRNITSGRMKTLEAIENSEDINATLLSIVNNKKIK</sequence>
<proteinExistence type="predicted"/>